<name>A0A9W9XJB4_9EURO</name>
<dbReference type="AlphaFoldDB" id="A0A9W9XJB4"/>
<reference evidence="1" key="2">
    <citation type="journal article" date="2023" name="IMA Fungus">
        <title>Comparative genomic study of the Penicillium genus elucidates a diverse pangenome and 15 lateral gene transfer events.</title>
        <authorList>
            <person name="Petersen C."/>
            <person name="Sorensen T."/>
            <person name="Nielsen M.R."/>
            <person name="Sondergaard T.E."/>
            <person name="Sorensen J.L."/>
            <person name="Fitzpatrick D.A."/>
            <person name="Frisvad J.C."/>
            <person name="Nielsen K.L."/>
        </authorList>
    </citation>
    <scope>NUCLEOTIDE SEQUENCE</scope>
    <source>
        <strain evidence="1">IBT 29495</strain>
    </source>
</reference>
<sequence>MASFAENMNKLLEANPAVYEPLKILGVLSKFTLEEIYALLRHELRDPPYAEWAASFFPDNDSIKKHKIDEMLDELYKAKLVQRDHQSNQSLELNKPLGLNKPLKMNDPLSVSSEVHEWVRDLPISERVKLAGQAIGTVSQLIGHIDAQYLYPQMKSTWLYADLAPSSRDSIGFEDLDKWFNVFHIADDFELVDSISTLIFERYNQRKPEDKKERVRFSSSGKLYRVLAMWGCYLWREDKYELAGITLDAAVKEADSLLASVQYNRLPYYLMFKYARESHRGINADIPMLNDALTSMSL</sequence>
<gene>
    <name evidence="1" type="ORF">N7463_009960</name>
</gene>
<comment type="caution">
    <text evidence="1">The sequence shown here is derived from an EMBL/GenBank/DDBJ whole genome shotgun (WGS) entry which is preliminary data.</text>
</comment>
<reference evidence="1" key="1">
    <citation type="submission" date="2022-12" db="EMBL/GenBank/DDBJ databases">
        <authorList>
            <person name="Petersen C."/>
        </authorList>
    </citation>
    <scope>NUCLEOTIDE SEQUENCE</scope>
    <source>
        <strain evidence="1">IBT 29495</strain>
    </source>
</reference>
<accession>A0A9W9XJB4</accession>
<dbReference type="Proteomes" id="UP001149954">
    <property type="component" value="Unassembled WGS sequence"/>
</dbReference>
<evidence type="ECO:0000313" key="1">
    <source>
        <dbReference type="EMBL" id="KAJ5493873.1"/>
    </source>
</evidence>
<protein>
    <submittedName>
        <fullName evidence="1">Uncharacterized protein</fullName>
    </submittedName>
</protein>
<keyword evidence="2" id="KW-1185">Reference proteome</keyword>
<evidence type="ECO:0000313" key="2">
    <source>
        <dbReference type="Proteomes" id="UP001149954"/>
    </source>
</evidence>
<dbReference type="OrthoDB" id="10296572at2759"/>
<organism evidence="1 2">
    <name type="scientific">Penicillium fimorum</name>
    <dbReference type="NCBI Taxonomy" id="1882269"/>
    <lineage>
        <taxon>Eukaryota</taxon>
        <taxon>Fungi</taxon>
        <taxon>Dikarya</taxon>
        <taxon>Ascomycota</taxon>
        <taxon>Pezizomycotina</taxon>
        <taxon>Eurotiomycetes</taxon>
        <taxon>Eurotiomycetidae</taxon>
        <taxon>Eurotiales</taxon>
        <taxon>Aspergillaceae</taxon>
        <taxon>Penicillium</taxon>
    </lineage>
</organism>
<proteinExistence type="predicted"/>
<dbReference type="EMBL" id="JAPWDS010000006">
    <property type="protein sequence ID" value="KAJ5493873.1"/>
    <property type="molecule type" value="Genomic_DNA"/>
</dbReference>